<dbReference type="EMBL" id="MHIL01000008">
    <property type="protein sequence ID" value="OGY52178.1"/>
    <property type="molecule type" value="Genomic_DNA"/>
</dbReference>
<sequence length="350" mass="40304">MTPLTIIIPTYNRPGYLRRILDYYELKSCPYDIIVADSSRPEVKLQNRTTVENHRQLNIRFLDSFSPDLNPWYKHPRVISTVTTEYLSFCADDDFILLDGIMAGLNFLKTNPDFVVAHGQYFDFHLKKTSADEPEFSWRLGGYDSPSVDTDEPAERLRAHLDHYNPTFYGVHRTAVASVAYRALLDFKVDPILFGELLSSAITVIYGKIKRLETPHSFSNGSSPTVWPDLLKLRREPSYPPKYATFRDATAHYLNQQSKLGAEQSNIIVDQAMKVYTKHNYPPNYRSKLRSLVKKALPENVYAAGRTLYRRSKTSDRSAAGQSLQQHQTEFDRKVKEIESLVLRDRIEIT</sequence>
<dbReference type="STRING" id="1797542.A3J59_03435"/>
<dbReference type="SUPFAM" id="SSF53448">
    <property type="entry name" value="Nucleotide-diphospho-sugar transferases"/>
    <property type="match status" value="1"/>
</dbReference>
<dbReference type="InterPro" id="IPR031042">
    <property type="entry name" value="Glyco_TIGR04440"/>
</dbReference>
<organism evidence="1 2">
    <name type="scientific">Candidatus Buchananbacteria bacterium RIFCSPHIGHO2_02_FULL_56_16</name>
    <dbReference type="NCBI Taxonomy" id="1797542"/>
    <lineage>
        <taxon>Bacteria</taxon>
        <taxon>Candidatus Buchananiibacteriota</taxon>
    </lineage>
</organism>
<evidence type="ECO:0008006" key="3">
    <source>
        <dbReference type="Google" id="ProtNLM"/>
    </source>
</evidence>
<dbReference type="Proteomes" id="UP000177310">
    <property type="component" value="Unassembled WGS sequence"/>
</dbReference>
<dbReference type="AlphaFoldDB" id="A0A1G1YIK5"/>
<proteinExistence type="predicted"/>
<dbReference type="NCBIfam" id="TIGR04440">
    <property type="entry name" value="glyco_TIGR04440"/>
    <property type="match status" value="1"/>
</dbReference>
<name>A0A1G1YIK5_9BACT</name>
<evidence type="ECO:0000313" key="1">
    <source>
        <dbReference type="EMBL" id="OGY52178.1"/>
    </source>
</evidence>
<dbReference type="CDD" id="cd00761">
    <property type="entry name" value="Glyco_tranf_GTA_type"/>
    <property type="match status" value="1"/>
</dbReference>
<accession>A0A1G1YIK5</accession>
<reference evidence="1 2" key="1">
    <citation type="journal article" date="2016" name="Nat. Commun.">
        <title>Thousands of microbial genomes shed light on interconnected biogeochemical processes in an aquifer system.</title>
        <authorList>
            <person name="Anantharaman K."/>
            <person name="Brown C.T."/>
            <person name="Hug L.A."/>
            <person name="Sharon I."/>
            <person name="Castelle C.J."/>
            <person name="Probst A.J."/>
            <person name="Thomas B.C."/>
            <person name="Singh A."/>
            <person name="Wilkins M.J."/>
            <person name="Karaoz U."/>
            <person name="Brodie E.L."/>
            <person name="Williams K.H."/>
            <person name="Hubbard S.S."/>
            <person name="Banfield J.F."/>
        </authorList>
    </citation>
    <scope>NUCLEOTIDE SEQUENCE [LARGE SCALE GENOMIC DNA]</scope>
</reference>
<protein>
    <recommendedName>
        <fullName evidence="3">Glycosyltransferase 2-like domain-containing protein</fullName>
    </recommendedName>
</protein>
<evidence type="ECO:0000313" key="2">
    <source>
        <dbReference type="Proteomes" id="UP000177310"/>
    </source>
</evidence>
<comment type="caution">
    <text evidence="1">The sequence shown here is derived from an EMBL/GenBank/DDBJ whole genome shotgun (WGS) entry which is preliminary data.</text>
</comment>
<gene>
    <name evidence="1" type="ORF">A3J59_03435</name>
</gene>
<dbReference type="Gene3D" id="3.90.550.10">
    <property type="entry name" value="Spore Coat Polysaccharide Biosynthesis Protein SpsA, Chain A"/>
    <property type="match status" value="1"/>
</dbReference>
<dbReference type="InterPro" id="IPR029044">
    <property type="entry name" value="Nucleotide-diphossugar_trans"/>
</dbReference>